<sequence>MSRPFGPYDIVEELGRGAMGVVFLAVHRSLQRECALKTIALKLKDPPVAERFIREGQAVARLGKHPNIVQVFDAGIVDGTPYIAMEFVEGETLESLSARSGPFIEPELIEIGSKLALALDHAHRRGIVHRDVKPANIIIDLNGEPQLLDFGISKDLNASTAPREEFVSPKAATSRTDDSEIAADETGTATVVLSSGNPSPNLDEGIQGTPAFMAPEQADPRRGPVNACSDVYALATTLYVLATARRPFEAATITDLLVRIVTEQPAPLHHFVEISPDLEAVILKALEKEPHDRYQTALEFADDLSRVTMGLPTHARKLGKLGWLWRRFRAYSKFIVIAAAFLVFTGIISTYFLLRSREIQVLWDDIAERTARASAQEVRSLLDPALPMLEECAALAEMGLLPVNDPELLAQHFVARFRYQKKLSWLSYGDAQGRFTGVWRNPSGRIVIQRSWIDAQGGHIREEFADGDHERLRWSDDWKYDPRTRPFYELAAAARVPIWTKPYEWFGGEGLGITSALAWREAGAEHVRGVFTADYHLSSLADFLANLKVGKHGQTYLLGRGGALLASPERGATAPDALLSTAMQRAETALPGGISGLTVDEPVSFSFQHTGRPYIAALEAFQPAAGLPIVTVVLVPEDDVTGPTKAAAVRTVNIGIGIAVLAVLATLLAGLFQKRRLIKQLKQRRRELREPPTSSSTIRQSPASAVFEETQVTQGDS</sequence>
<evidence type="ECO:0000313" key="9">
    <source>
        <dbReference type="EMBL" id="SFJ32677.1"/>
    </source>
</evidence>
<evidence type="ECO:0000256" key="3">
    <source>
        <dbReference type="ARBA" id="ARBA00022777"/>
    </source>
</evidence>
<evidence type="ECO:0000256" key="4">
    <source>
        <dbReference type="ARBA" id="ARBA00022840"/>
    </source>
</evidence>
<feature type="transmembrane region" description="Helical" evidence="7">
    <location>
        <begin position="334"/>
        <end position="354"/>
    </location>
</feature>
<dbReference type="Proteomes" id="UP000199518">
    <property type="component" value="Unassembled WGS sequence"/>
</dbReference>
<dbReference type="Gene3D" id="3.30.200.20">
    <property type="entry name" value="Phosphorylase Kinase, domain 1"/>
    <property type="match status" value="1"/>
</dbReference>
<evidence type="ECO:0000256" key="5">
    <source>
        <dbReference type="PROSITE-ProRule" id="PRU10141"/>
    </source>
</evidence>
<dbReference type="SMART" id="SM00220">
    <property type="entry name" value="S_TKc"/>
    <property type="match status" value="1"/>
</dbReference>
<dbReference type="InterPro" id="IPR008271">
    <property type="entry name" value="Ser/Thr_kinase_AS"/>
</dbReference>
<evidence type="ECO:0000256" key="2">
    <source>
        <dbReference type="ARBA" id="ARBA00022741"/>
    </source>
</evidence>
<keyword evidence="10" id="KW-1185">Reference proteome</keyword>
<dbReference type="GO" id="GO:0005524">
    <property type="term" value="F:ATP binding"/>
    <property type="evidence" value="ECO:0007669"/>
    <property type="project" value="UniProtKB-UniRule"/>
</dbReference>
<feature type="domain" description="Protein kinase" evidence="8">
    <location>
        <begin position="8"/>
        <end position="305"/>
    </location>
</feature>
<evidence type="ECO:0000256" key="7">
    <source>
        <dbReference type="SAM" id="Phobius"/>
    </source>
</evidence>
<dbReference type="CDD" id="cd14014">
    <property type="entry name" value="STKc_PknB_like"/>
    <property type="match status" value="1"/>
</dbReference>
<evidence type="ECO:0000259" key="8">
    <source>
        <dbReference type="PROSITE" id="PS50011"/>
    </source>
</evidence>
<reference evidence="10" key="1">
    <citation type="submission" date="2016-10" db="EMBL/GenBank/DDBJ databases">
        <authorList>
            <person name="Varghese N."/>
            <person name="Submissions S."/>
        </authorList>
    </citation>
    <scope>NUCLEOTIDE SEQUENCE [LARGE SCALE GENOMIC DNA]</scope>
    <source>
        <strain evidence="10">DSM 26348</strain>
    </source>
</reference>
<dbReference type="InterPro" id="IPR000719">
    <property type="entry name" value="Prot_kinase_dom"/>
</dbReference>
<evidence type="ECO:0000256" key="1">
    <source>
        <dbReference type="ARBA" id="ARBA00022679"/>
    </source>
</evidence>
<dbReference type="PANTHER" id="PTHR43289:SF6">
    <property type="entry name" value="SERINE_THREONINE-PROTEIN KINASE NEKL-3"/>
    <property type="match status" value="1"/>
</dbReference>
<keyword evidence="3 9" id="KW-0418">Kinase</keyword>
<dbReference type="CDD" id="cd18774">
    <property type="entry name" value="PDC2_HK_sensor"/>
    <property type="match status" value="1"/>
</dbReference>
<dbReference type="InterPro" id="IPR017441">
    <property type="entry name" value="Protein_kinase_ATP_BS"/>
</dbReference>
<proteinExistence type="predicted"/>
<accession>A0A1I3QH40</accession>
<keyword evidence="7" id="KW-0472">Membrane</keyword>
<keyword evidence="4 5" id="KW-0067">ATP-binding</keyword>
<feature type="binding site" evidence="5">
    <location>
        <position position="42"/>
    </location>
    <ligand>
        <name>ATP</name>
        <dbReference type="ChEBI" id="CHEBI:30616"/>
    </ligand>
</feature>
<keyword evidence="7" id="KW-0812">Transmembrane</keyword>
<dbReference type="OrthoDB" id="221884at2"/>
<dbReference type="STRING" id="1576369.SAMN05421753_11872"/>
<evidence type="ECO:0000256" key="6">
    <source>
        <dbReference type="SAM" id="MobiDB-lite"/>
    </source>
</evidence>
<dbReference type="SUPFAM" id="SSF56112">
    <property type="entry name" value="Protein kinase-like (PK-like)"/>
    <property type="match status" value="1"/>
</dbReference>
<feature type="transmembrane region" description="Helical" evidence="7">
    <location>
        <begin position="654"/>
        <end position="672"/>
    </location>
</feature>
<evidence type="ECO:0000313" key="10">
    <source>
        <dbReference type="Proteomes" id="UP000199518"/>
    </source>
</evidence>
<dbReference type="PANTHER" id="PTHR43289">
    <property type="entry name" value="MITOGEN-ACTIVATED PROTEIN KINASE KINASE KINASE 20-RELATED"/>
    <property type="match status" value="1"/>
</dbReference>
<keyword evidence="7" id="KW-1133">Transmembrane helix</keyword>
<dbReference type="PROSITE" id="PS00108">
    <property type="entry name" value="PROTEIN_KINASE_ST"/>
    <property type="match status" value="1"/>
</dbReference>
<dbReference type="Gene3D" id="3.30.450.20">
    <property type="entry name" value="PAS domain"/>
    <property type="match status" value="2"/>
</dbReference>
<keyword evidence="2 5" id="KW-0547">Nucleotide-binding</keyword>
<dbReference type="PROSITE" id="PS00107">
    <property type="entry name" value="PROTEIN_KINASE_ATP"/>
    <property type="match status" value="1"/>
</dbReference>
<dbReference type="GO" id="GO:0004674">
    <property type="term" value="F:protein serine/threonine kinase activity"/>
    <property type="evidence" value="ECO:0007669"/>
    <property type="project" value="UniProtKB-KW"/>
</dbReference>
<dbReference type="Gene3D" id="1.10.510.10">
    <property type="entry name" value="Transferase(Phosphotransferase) domain 1"/>
    <property type="match status" value="1"/>
</dbReference>
<gene>
    <name evidence="9" type="ORF">SAMN05421753_11872</name>
</gene>
<dbReference type="EMBL" id="FOQD01000018">
    <property type="protein sequence ID" value="SFJ32677.1"/>
    <property type="molecule type" value="Genomic_DNA"/>
</dbReference>
<keyword evidence="1" id="KW-0808">Transferase</keyword>
<protein>
    <submittedName>
        <fullName evidence="9">Serine/threonine protein kinase</fullName>
    </submittedName>
</protein>
<dbReference type="InterPro" id="IPR011009">
    <property type="entry name" value="Kinase-like_dom_sf"/>
</dbReference>
<name>A0A1I3QH40_9PLAN</name>
<dbReference type="Pfam" id="PF00069">
    <property type="entry name" value="Pkinase"/>
    <property type="match status" value="1"/>
</dbReference>
<feature type="compositionally biased region" description="Polar residues" evidence="6">
    <location>
        <begin position="692"/>
        <end position="703"/>
    </location>
</feature>
<keyword evidence="9" id="KW-0723">Serine/threonine-protein kinase</keyword>
<dbReference type="AlphaFoldDB" id="A0A1I3QH40"/>
<dbReference type="RefSeq" id="WP_092054856.1">
    <property type="nucleotide sequence ID" value="NZ_FOQD01000018.1"/>
</dbReference>
<feature type="region of interest" description="Disordered" evidence="6">
    <location>
        <begin position="683"/>
        <end position="717"/>
    </location>
</feature>
<organism evidence="9 10">
    <name type="scientific">Planctomicrobium piriforme</name>
    <dbReference type="NCBI Taxonomy" id="1576369"/>
    <lineage>
        <taxon>Bacteria</taxon>
        <taxon>Pseudomonadati</taxon>
        <taxon>Planctomycetota</taxon>
        <taxon>Planctomycetia</taxon>
        <taxon>Planctomycetales</taxon>
        <taxon>Planctomycetaceae</taxon>
        <taxon>Planctomicrobium</taxon>
    </lineage>
</organism>
<dbReference type="PROSITE" id="PS50011">
    <property type="entry name" value="PROTEIN_KINASE_DOM"/>
    <property type="match status" value="1"/>
</dbReference>